<name>A0A150LB76_9BACI</name>
<accession>A0A150LB76</accession>
<dbReference type="Pfam" id="PF13181">
    <property type="entry name" value="TPR_8"/>
    <property type="match status" value="1"/>
</dbReference>
<dbReference type="Pfam" id="PF14559">
    <property type="entry name" value="TPR_19"/>
    <property type="match status" value="1"/>
</dbReference>
<dbReference type="SMART" id="SM00028">
    <property type="entry name" value="TPR"/>
    <property type="match status" value="7"/>
</dbReference>
<reference evidence="2 4" key="1">
    <citation type="submission" date="2016-01" db="EMBL/GenBank/DDBJ databases">
        <title>Genome Sequences of Twelve Sporeforming Bacillus Species Isolated from Foods.</title>
        <authorList>
            <person name="Berendsen E.M."/>
            <person name="Wells-Bennik M.H."/>
            <person name="Krawcyk A.O."/>
            <person name="De Jong A."/>
            <person name="Holsappel S."/>
            <person name="Eijlander R.T."/>
            <person name="Kuipers O.P."/>
        </authorList>
    </citation>
    <scope>NUCLEOTIDE SEQUENCE [LARGE SCALE GENOMIC DNA]</scope>
    <source>
        <strain evidence="2 4">B4102</strain>
    </source>
</reference>
<evidence type="ECO:0000313" key="4">
    <source>
        <dbReference type="Proteomes" id="UP000075666"/>
    </source>
</evidence>
<reference evidence="3 5" key="2">
    <citation type="submission" date="2020-12" db="EMBL/GenBank/DDBJ databases">
        <title>Taxonomic evaluation of the Bacillus sporothermodurans group of bacteria based on whole genome sequences.</title>
        <authorList>
            <person name="Fiedler G."/>
            <person name="Herbstmann A.-D."/>
            <person name="Doll E."/>
            <person name="Wenning M."/>
            <person name="Brinks E."/>
            <person name="Kabisch J."/>
            <person name="Breitenwieser F."/>
            <person name="Lappann M."/>
            <person name="Boehnlein C."/>
            <person name="Franz C."/>
        </authorList>
    </citation>
    <scope>NUCLEOTIDE SEQUENCE [LARGE SCALE GENOMIC DNA]</scope>
    <source>
        <strain evidence="3 5">DSM 10599</strain>
    </source>
</reference>
<evidence type="ECO:0000313" key="3">
    <source>
        <dbReference type="EMBL" id="QQX24506.1"/>
    </source>
</evidence>
<dbReference type="EMBL" id="LQYN01000025">
    <property type="protein sequence ID" value="KYD09259.1"/>
    <property type="molecule type" value="Genomic_DNA"/>
</dbReference>
<dbReference type="InterPro" id="IPR011990">
    <property type="entry name" value="TPR-like_helical_dom_sf"/>
</dbReference>
<dbReference type="Pfam" id="PF13429">
    <property type="entry name" value="TPR_15"/>
    <property type="match status" value="1"/>
</dbReference>
<feature type="repeat" description="TPR" evidence="1">
    <location>
        <begin position="171"/>
        <end position="204"/>
    </location>
</feature>
<sequence>MKNNQQIIQFLEKGELERAKESISKVKSSGSHEDIFLLAEELLQLGFLNEAKDLYEYLLALYPNEGELKVTLAEILIEMDNEEEAISYLDSVNETDPDFPRSLLILADLYQMQGLTEVSEYKLLQAKEILPNEPIVDFALAELYASLGRNIEAIKFYEELIVSGNDTIVGVNVHSRIGEALSAAGKFEEALPYFEQGLEENNDINTLFGYAFTAYQAGFYKKGIELFNKLKAIDPEYHSLYLYLAKCYESEEELPNSLQAVKEGIAVDEYNKELFQFGGKLALKMGKEELAETYFRNALALDPGYIDAALTLNKLFLHQNRYEDVIDLTLQMDKEGDMDPQLHWDVAISFQNLEKFHDALNHYQQAYNDLKNNPEFLADYGYFLIEDGKRVEAISIFRSLVHEDPLNEEWTSLLERLENN</sequence>
<organism evidence="2 4">
    <name type="scientific">Heyndrickxia sporothermodurans</name>
    <dbReference type="NCBI Taxonomy" id="46224"/>
    <lineage>
        <taxon>Bacteria</taxon>
        <taxon>Bacillati</taxon>
        <taxon>Bacillota</taxon>
        <taxon>Bacilli</taxon>
        <taxon>Bacillales</taxon>
        <taxon>Bacillaceae</taxon>
        <taxon>Heyndrickxia</taxon>
    </lineage>
</organism>
<dbReference type="PATRIC" id="fig|46224.3.peg.1703"/>
<keyword evidence="1" id="KW-0802">TPR repeat</keyword>
<protein>
    <submittedName>
        <fullName evidence="3">Tetratricopeptide repeat protein</fullName>
    </submittedName>
</protein>
<gene>
    <name evidence="2" type="ORF">B4102_2525</name>
    <name evidence="3" type="ORF">JGZ69_17210</name>
</gene>
<dbReference type="OrthoDB" id="2080803at2"/>
<dbReference type="InterPro" id="IPR019734">
    <property type="entry name" value="TPR_rpt"/>
</dbReference>
<dbReference type="PROSITE" id="PS50005">
    <property type="entry name" value="TPR"/>
    <property type="match status" value="2"/>
</dbReference>
<dbReference type="RefSeq" id="WP_066228623.1">
    <property type="nucleotide sequence ID" value="NZ_CP066701.1"/>
</dbReference>
<dbReference type="STRING" id="46224.B4102_2525"/>
<dbReference type="SUPFAM" id="SSF48452">
    <property type="entry name" value="TPR-like"/>
    <property type="match status" value="2"/>
</dbReference>
<proteinExistence type="predicted"/>
<keyword evidence="4" id="KW-1185">Reference proteome</keyword>
<evidence type="ECO:0000313" key="2">
    <source>
        <dbReference type="EMBL" id="KYD09259.1"/>
    </source>
</evidence>
<feature type="repeat" description="TPR" evidence="1">
    <location>
        <begin position="272"/>
        <end position="305"/>
    </location>
</feature>
<dbReference type="PANTHER" id="PTHR12558:SF13">
    <property type="entry name" value="CELL DIVISION CYCLE PROTEIN 27 HOMOLOG"/>
    <property type="match status" value="1"/>
</dbReference>
<dbReference type="Proteomes" id="UP000595512">
    <property type="component" value="Chromosome"/>
</dbReference>
<evidence type="ECO:0000313" key="5">
    <source>
        <dbReference type="Proteomes" id="UP000595512"/>
    </source>
</evidence>
<dbReference type="Gene3D" id="1.25.40.10">
    <property type="entry name" value="Tetratricopeptide repeat domain"/>
    <property type="match status" value="2"/>
</dbReference>
<dbReference type="PANTHER" id="PTHR12558">
    <property type="entry name" value="CELL DIVISION CYCLE 16,23,27"/>
    <property type="match status" value="1"/>
</dbReference>
<dbReference type="KEGG" id="hspo:JGZ69_17210"/>
<dbReference type="EMBL" id="CP066701">
    <property type="protein sequence ID" value="QQX24506.1"/>
    <property type="molecule type" value="Genomic_DNA"/>
</dbReference>
<dbReference type="Proteomes" id="UP000075666">
    <property type="component" value="Unassembled WGS sequence"/>
</dbReference>
<dbReference type="AlphaFoldDB" id="A0A150LB76"/>
<dbReference type="Pfam" id="PF13176">
    <property type="entry name" value="TPR_7"/>
    <property type="match status" value="1"/>
</dbReference>
<evidence type="ECO:0000256" key="1">
    <source>
        <dbReference type="PROSITE-ProRule" id="PRU00339"/>
    </source>
</evidence>